<dbReference type="InterPro" id="IPR023977">
    <property type="entry name" value="MbnP-like"/>
</dbReference>
<keyword evidence="3" id="KW-1185">Reference proteome</keyword>
<dbReference type="OrthoDB" id="64245at2"/>
<feature type="domain" description="Copper-binding protein MbnP-like" evidence="1">
    <location>
        <begin position="33"/>
        <end position="260"/>
    </location>
</feature>
<protein>
    <submittedName>
        <fullName evidence="2">Putative lipoprotein</fullName>
    </submittedName>
</protein>
<dbReference type="PROSITE" id="PS51257">
    <property type="entry name" value="PROKAR_LIPOPROTEIN"/>
    <property type="match status" value="1"/>
</dbReference>
<dbReference type="AlphaFoldDB" id="A6GFT9"/>
<dbReference type="EMBL" id="ABCS01000097">
    <property type="protein sequence ID" value="EDM75286.1"/>
    <property type="molecule type" value="Genomic_DNA"/>
</dbReference>
<evidence type="ECO:0000313" key="2">
    <source>
        <dbReference type="EMBL" id="EDM75286.1"/>
    </source>
</evidence>
<name>A6GFT9_9BACT</name>
<organism evidence="2 3">
    <name type="scientific">Plesiocystis pacifica SIR-1</name>
    <dbReference type="NCBI Taxonomy" id="391625"/>
    <lineage>
        <taxon>Bacteria</taxon>
        <taxon>Pseudomonadati</taxon>
        <taxon>Myxococcota</taxon>
        <taxon>Polyangia</taxon>
        <taxon>Nannocystales</taxon>
        <taxon>Nannocystaceae</taxon>
        <taxon>Plesiocystis</taxon>
    </lineage>
</organism>
<accession>A6GFT9</accession>
<dbReference type="Pfam" id="PF20243">
    <property type="entry name" value="MbnP"/>
    <property type="match status" value="1"/>
</dbReference>
<dbReference type="Proteomes" id="UP000005801">
    <property type="component" value="Unassembled WGS sequence"/>
</dbReference>
<dbReference type="eggNOG" id="ENOG5030DUI">
    <property type="taxonomic scope" value="Bacteria"/>
</dbReference>
<gene>
    <name evidence="2" type="ORF">PPSIR1_41309</name>
</gene>
<evidence type="ECO:0000313" key="3">
    <source>
        <dbReference type="Proteomes" id="UP000005801"/>
    </source>
</evidence>
<dbReference type="STRING" id="391625.PPSIR1_41309"/>
<sequence length="318" mass="33355">MSSFSRILPITLILLPNLVTSCLSPSEEEHAAEDFSLRFAASVDGQPLACGEVLTGFGPEGASTVAPADLRFYVSDLQFWDADGEPIERALDRNDFQYASEAGEVALIDLTGGEDGACAGGAIGFAEGTSRTNAVITGQTALDRVARVSFDVGVPQALMREVILGGTAEAAPSPLNEMYWSWASGYRHLVFNFAVETGADASGEGYVHIGSRDCSVEGGLALEDQEACGFINTPRVELDFDLRADTVTLDVGALLGQLDFVSPVRDPETHEVIGEGPGVECHSSPMQADCAQLFANLGLDPASGEASAATNLAFTAEP</sequence>
<comment type="caution">
    <text evidence="2">The sequence shown here is derived from an EMBL/GenBank/DDBJ whole genome shotgun (WGS) entry which is preliminary data.</text>
</comment>
<proteinExistence type="predicted"/>
<keyword evidence="2" id="KW-0449">Lipoprotein</keyword>
<dbReference type="NCBIfam" id="TIGR04052">
    <property type="entry name" value="MbnP_like_WxW"/>
    <property type="match status" value="1"/>
</dbReference>
<reference evidence="2 3" key="1">
    <citation type="submission" date="2007-06" db="EMBL/GenBank/DDBJ databases">
        <authorList>
            <person name="Shimkets L."/>
            <person name="Ferriera S."/>
            <person name="Johnson J."/>
            <person name="Kravitz S."/>
            <person name="Beeson K."/>
            <person name="Sutton G."/>
            <person name="Rogers Y.-H."/>
            <person name="Friedman R."/>
            <person name="Frazier M."/>
            <person name="Venter J.C."/>
        </authorList>
    </citation>
    <scope>NUCLEOTIDE SEQUENCE [LARGE SCALE GENOMIC DNA]</scope>
    <source>
        <strain evidence="2 3">SIR-1</strain>
    </source>
</reference>
<dbReference type="RefSeq" id="WP_006975579.1">
    <property type="nucleotide sequence ID" value="NZ_ABCS01000097.1"/>
</dbReference>
<dbReference type="InterPro" id="IPR046863">
    <property type="entry name" value="MbnP-like_dom"/>
</dbReference>
<evidence type="ECO:0000259" key="1">
    <source>
        <dbReference type="Pfam" id="PF20243"/>
    </source>
</evidence>